<keyword evidence="2" id="KW-0472">Membrane</keyword>
<dbReference type="EMBL" id="CP108264">
    <property type="protein sequence ID" value="WTU75176.1"/>
    <property type="molecule type" value="Genomic_DNA"/>
</dbReference>
<accession>A0AAU2JTR2</accession>
<feature type="transmembrane region" description="Helical" evidence="2">
    <location>
        <begin position="127"/>
        <end position="145"/>
    </location>
</feature>
<reference evidence="3" key="1">
    <citation type="submission" date="2022-10" db="EMBL/GenBank/DDBJ databases">
        <title>The complete genomes of actinobacterial strains from the NBC collection.</title>
        <authorList>
            <person name="Joergensen T.S."/>
            <person name="Alvarez Arevalo M."/>
            <person name="Sterndorff E.B."/>
            <person name="Faurdal D."/>
            <person name="Vuksanovic O."/>
            <person name="Mourched A.-S."/>
            <person name="Charusanti P."/>
            <person name="Shaw S."/>
            <person name="Blin K."/>
            <person name="Weber T."/>
        </authorList>
    </citation>
    <scope>NUCLEOTIDE SEQUENCE</scope>
    <source>
        <strain evidence="3">NBC_00049</strain>
    </source>
</reference>
<feature type="region of interest" description="Disordered" evidence="1">
    <location>
        <begin position="73"/>
        <end position="104"/>
    </location>
</feature>
<name>A0AAU2JTR2_9ACTN</name>
<dbReference type="AlphaFoldDB" id="A0AAU2JTR2"/>
<organism evidence="3">
    <name type="scientific">Streptomyces sp. NBC_00049</name>
    <dbReference type="NCBI Taxonomy" id="2903617"/>
    <lineage>
        <taxon>Bacteria</taxon>
        <taxon>Bacillati</taxon>
        <taxon>Actinomycetota</taxon>
        <taxon>Actinomycetes</taxon>
        <taxon>Kitasatosporales</taxon>
        <taxon>Streptomycetaceae</taxon>
        <taxon>Streptomyces</taxon>
    </lineage>
</organism>
<gene>
    <name evidence="3" type="ORF">OG327_18665</name>
</gene>
<feature type="region of interest" description="Disordered" evidence="1">
    <location>
        <begin position="1"/>
        <end position="25"/>
    </location>
</feature>
<keyword evidence="2" id="KW-0812">Transmembrane</keyword>
<evidence type="ECO:0000313" key="3">
    <source>
        <dbReference type="EMBL" id="WTU75176.1"/>
    </source>
</evidence>
<keyword evidence="2" id="KW-1133">Transmembrane helix</keyword>
<sequence>MSDQSALPQAPADAAPGPVTEAQEAWIDGYEPGNPWQSKLCLSTPQGTVTYPLTPHTMPELLEGLVMVAQAQQGTTGIPLENEPADDHDGDGGQDPAKSTSLHDGRAARVTGWAVVHDLWEEGDSRVRFIMGAVVVCLLILGMIFS</sequence>
<evidence type="ECO:0000256" key="1">
    <source>
        <dbReference type="SAM" id="MobiDB-lite"/>
    </source>
</evidence>
<proteinExistence type="predicted"/>
<protein>
    <submittedName>
        <fullName evidence="3">Uncharacterized protein</fullName>
    </submittedName>
</protein>
<evidence type="ECO:0000256" key="2">
    <source>
        <dbReference type="SAM" id="Phobius"/>
    </source>
</evidence>